<comment type="caution">
    <text evidence="1">The sequence shown here is derived from an EMBL/GenBank/DDBJ whole genome shotgun (WGS) entry which is preliminary data.</text>
</comment>
<accession>A0AAE1E6Y8</accession>
<evidence type="ECO:0000313" key="1">
    <source>
        <dbReference type="EMBL" id="KAK3796561.1"/>
    </source>
</evidence>
<keyword evidence="2" id="KW-1185">Reference proteome</keyword>
<evidence type="ECO:0000313" key="2">
    <source>
        <dbReference type="Proteomes" id="UP001283361"/>
    </source>
</evidence>
<name>A0AAE1E6Y8_9GAST</name>
<reference evidence="1" key="1">
    <citation type="journal article" date="2023" name="G3 (Bethesda)">
        <title>A reference genome for the long-term kleptoplast-retaining sea slug Elysia crispata morphotype clarki.</title>
        <authorList>
            <person name="Eastman K.E."/>
            <person name="Pendleton A.L."/>
            <person name="Shaikh M.A."/>
            <person name="Suttiyut T."/>
            <person name="Ogas R."/>
            <person name="Tomko P."/>
            <person name="Gavelis G."/>
            <person name="Widhalm J.R."/>
            <person name="Wisecaver J.H."/>
        </authorList>
    </citation>
    <scope>NUCLEOTIDE SEQUENCE</scope>
    <source>
        <strain evidence="1">ECLA1</strain>
    </source>
</reference>
<dbReference type="AlphaFoldDB" id="A0AAE1E6Y8"/>
<gene>
    <name evidence="1" type="ORF">RRG08_057812</name>
</gene>
<organism evidence="1 2">
    <name type="scientific">Elysia crispata</name>
    <name type="common">lettuce slug</name>
    <dbReference type="NCBI Taxonomy" id="231223"/>
    <lineage>
        <taxon>Eukaryota</taxon>
        <taxon>Metazoa</taxon>
        <taxon>Spiralia</taxon>
        <taxon>Lophotrochozoa</taxon>
        <taxon>Mollusca</taxon>
        <taxon>Gastropoda</taxon>
        <taxon>Heterobranchia</taxon>
        <taxon>Euthyneura</taxon>
        <taxon>Panpulmonata</taxon>
        <taxon>Sacoglossa</taxon>
        <taxon>Placobranchoidea</taxon>
        <taxon>Plakobranchidae</taxon>
        <taxon>Elysia</taxon>
    </lineage>
</organism>
<dbReference type="EMBL" id="JAWDGP010000872">
    <property type="protein sequence ID" value="KAK3796561.1"/>
    <property type="molecule type" value="Genomic_DNA"/>
</dbReference>
<dbReference type="Proteomes" id="UP001283361">
    <property type="component" value="Unassembled WGS sequence"/>
</dbReference>
<protein>
    <submittedName>
        <fullName evidence="1">Uncharacterized protein</fullName>
    </submittedName>
</protein>
<proteinExistence type="predicted"/>
<sequence>MAHDSILRQVRGTLKFKVSKALCKSQTLLNLVHRSAITNGFFIIDKRGDHSTHSGFWSVQSSQLALDGAKDEWSVLGASYKIGLAIEKLLPYRHQFPSYLPSVPCETIFLLPAPKIREAMKQFPVRDLPLFALIVHKAVPQNKDC</sequence>